<feature type="transmembrane region" description="Helical" evidence="5">
    <location>
        <begin position="66"/>
        <end position="85"/>
    </location>
</feature>
<feature type="transmembrane region" description="Helical" evidence="5">
    <location>
        <begin position="159"/>
        <end position="186"/>
    </location>
</feature>
<organism evidence="7 8">
    <name type="scientific">Zasmidium cellare ATCC 36951</name>
    <dbReference type="NCBI Taxonomy" id="1080233"/>
    <lineage>
        <taxon>Eukaryota</taxon>
        <taxon>Fungi</taxon>
        <taxon>Dikarya</taxon>
        <taxon>Ascomycota</taxon>
        <taxon>Pezizomycotina</taxon>
        <taxon>Dothideomycetes</taxon>
        <taxon>Dothideomycetidae</taxon>
        <taxon>Mycosphaerellales</taxon>
        <taxon>Mycosphaerellaceae</taxon>
        <taxon>Zasmidium</taxon>
    </lineage>
</organism>
<feature type="transmembrane region" description="Helical" evidence="5">
    <location>
        <begin position="97"/>
        <end position="113"/>
    </location>
</feature>
<dbReference type="PROSITE" id="PS00217">
    <property type="entry name" value="SUGAR_TRANSPORT_2"/>
    <property type="match status" value="1"/>
</dbReference>
<dbReference type="GO" id="GO:0005886">
    <property type="term" value="C:plasma membrane"/>
    <property type="evidence" value="ECO:0007669"/>
    <property type="project" value="TreeGrafter"/>
</dbReference>
<feature type="transmembrane region" description="Helical" evidence="5">
    <location>
        <begin position="21"/>
        <end position="46"/>
    </location>
</feature>
<evidence type="ECO:0000313" key="7">
    <source>
        <dbReference type="EMBL" id="KAF2159313.1"/>
    </source>
</evidence>
<dbReference type="PROSITE" id="PS50850">
    <property type="entry name" value="MFS"/>
    <property type="match status" value="1"/>
</dbReference>
<dbReference type="Proteomes" id="UP000799537">
    <property type="component" value="Unassembled WGS sequence"/>
</dbReference>
<dbReference type="InterPro" id="IPR005829">
    <property type="entry name" value="Sugar_transporter_CS"/>
</dbReference>
<evidence type="ECO:0000256" key="3">
    <source>
        <dbReference type="ARBA" id="ARBA00022989"/>
    </source>
</evidence>
<dbReference type="Gene3D" id="1.20.1250.20">
    <property type="entry name" value="MFS general substrate transporter like domains"/>
    <property type="match status" value="1"/>
</dbReference>
<dbReference type="EMBL" id="ML993639">
    <property type="protein sequence ID" value="KAF2159313.1"/>
    <property type="molecule type" value="Genomic_DNA"/>
</dbReference>
<dbReference type="InterPro" id="IPR005828">
    <property type="entry name" value="MFS_sugar_transport-like"/>
</dbReference>
<dbReference type="InterPro" id="IPR036259">
    <property type="entry name" value="MFS_trans_sf"/>
</dbReference>
<reference evidence="7" key="1">
    <citation type="journal article" date="2020" name="Stud. Mycol.">
        <title>101 Dothideomycetes genomes: a test case for predicting lifestyles and emergence of pathogens.</title>
        <authorList>
            <person name="Haridas S."/>
            <person name="Albert R."/>
            <person name="Binder M."/>
            <person name="Bloem J."/>
            <person name="Labutti K."/>
            <person name="Salamov A."/>
            <person name="Andreopoulos B."/>
            <person name="Baker S."/>
            <person name="Barry K."/>
            <person name="Bills G."/>
            <person name="Bluhm B."/>
            <person name="Cannon C."/>
            <person name="Castanera R."/>
            <person name="Culley D."/>
            <person name="Daum C."/>
            <person name="Ezra D."/>
            <person name="Gonzalez J."/>
            <person name="Henrissat B."/>
            <person name="Kuo A."/>
            <person name="Liang C."/>
            <person name="Lipzen A."/>
            <person name="Lutzoni F."/>
            <person name="Magnuson J."/>
            <person name="Mondo S."/>
            <person name="Nolan M."/>
            <person name="Ohm R."/>
            <person name="Pangilinan J."/>
            <person name="Park H.-J."/>
            <person name="Ramirez L."/>
            <person name="Alfaro M."/>
            <person name="Sun H."/>
            <person name="Tritt A."/>
            <person name="Yoshinaga Y."/>
            <person name="Zwiers L.-H."/>
            <person name="Turgeon B."/>
            <person name="Goodwin S."/>
            <person name="Spatafora J."/>
            <person name="Crous P."/>
            <person name="Grigoriev I."/>
        </authorList>
    </citation>
    <scope>NUCLEOTIDE SEQUENCE</scope>
    <source>
        <strain evidence="7">ATCC 36951</strain>
    </source>
</reference>
<dbReference type="PANTHER" id="PTHR23508:SF10">
    <property type="entry name" value="CARBOXYLIC ACID TRANSPORTER PROTEIN HOMOLOG"/>
    <property type="match status" value="1"/>
</dbReference>
<dbReference type="PANTHER" id="PTHR23508">
    <property type="entry name" value="CARBOXYLIC ACID TRANSPORTER PROTEIN HOMOLOG"/>
    <property type="match status" value="1"/>
</dbReference>
<dbReference type="Pfam" id="PF00083">
    <property type="entry name" value="Sugar_tr"/>
    <property type="match status" value="1"/>
</dbReference>
<feature type="transmembrane region" description="Helical" evidence="5">
    <location>
        <begin position="424"/>
        <end position="447"/>
    </location>
</feature>
<gene>
    <name evidence="7" type="ORF">M409DRAFT_30190</name>
</gene>
<comment type="subcellular location">
    <subcellularLocation>
        <location evidence="1">Membrane</location>
        <topology evidence="1">Multi-pass membrane protein</topology>
    </subcellularLocation>
</comment>
<dbReference type="AlphaFoldDB" id="A0A6A6BXI8"/>
<keyword evidence="3 5" id="KW-1133">Transmembrane helix</keyword>
<dbReference type="SUPFAM" id="SSF103473">
    <property type="entry name" value="MFS general substrate transporter"/>
    <property type="match status" value="1"/>
</dbReference>
<name>A0A6A6BXI8_ZASCE</name>
<evidence type="ECO:0000256" key="1">
    <source>
        <dbReference type="ARBA" id="ARBA00004141"/>
    </source>
</evidence>
<feature type="transmembrane region" description="Helical" evidence="5">
    <location>
        <begin position="259"/>
        <end position="282"/>
    </location>
</feature>
<feature type="transmembrane region" description="Helical" evidence="5">
    <location>
        <begin position="119"/>
        <end position="138"/>
    </location>
</feature>
<feature type="transmembrane region" description="Helical" evidence="5">
    <location>
        <begin position="198"/>
        <end position="219"/>
    </location>
</feature>
<dbReference type="InterPro" id="IPR020846">
    <property type="entry name" value="MFS_dom"/>
</dbReference>
<dbReference type="RefSeq" id="XP_033660202.1">
    <property type="nucleotide sequence ID" value="XM_033809802.1"/>
</dbReference>
<evidence type="ECO:0000313" key="8">
    <source>
        <dbReference type="Proteomes" id="UP000799537"/>
    </source>
</evidence>
<accession>A0A6A6BXI8</accession>
<evidence type="ECO:0000256" key="5">
    <source>
        <dbReference type="SAM" id="Phobius"/>
    </source>
</evidence>
<keyword evidence="8" id="KW-1185">Reference proteome</keyword>
<keyword evidence="4 5" id="KW-0472">Membrane</keyword>
<keyword evidence="2 5" id="KW-0812">Transmembrane</keyword>
<dbReference type="GeneID" id="54563074"/>
<evidence type="ECO:0000259" key="6">
    <source>
        <dbReference type="PROSITE" id="PS50850"/>
    </source>
</evidence>
<evidence type="ECO:0000256" key="2">
    <source>
        <dbReference type="ARBA" id="ARBA00022692"/>
    </source>
</evidence>
<feature type="transmembrane region" description="Helical" evidence="5">
    <location>
        <begin position="302"/>
        <end position="326"/>
    </location>
</feature>
<sequence>MSTQSADNQPQPWGLWSKLKFLFVAGGGLFGDGYLNTNIGLVIPIFGYLYWHDEHDNMPVTDGDVLKGLFIVGVMTGQMLLGFLGDALGRHRVYGKEVLFAIGGTLLFILLPWKGLSKAGIVAWLCAFRFVTGLGTGGDYPMTSALSAEHRPIGSRAKLVTLVFSFTTLGSLGAALVYLVLLVAFKLSTVGKLDRLEWVWRLFFGIGMIPACVTAYMRFKMKQSAAFTKYVATVRDTNKPKLQQQAKDFREYFSDRRHLRALVAAAGSWFFYDIASYGIGLNQSILLDKIGFSRGRSPWERLWRIAIGNLIVLFAGAIPGVYVGVFLPDLLGRRKTQLLSCLAASILFAIWAGVADTIASGGLITLFTLAQFFLSCGPSLTTFLYPVELFPARVRGTAHGIAAATGKAGALITAFSFAQAVEQIGLQGMLGLLAGLLFLVVLLTLLLPETKDVTLDCVEHDGLYGPTVVGEDESMTHVHEEVVSAKDIPGKD</sequence>
<dbReference type="OrthoDB" id="433512at2759"/>
<feature type="transmembrane region" description="Helical" evidence="5">
    <location>
        <begin position="361"/>
        <end position="385"/>
    </location>
</feature>
<feature type="transmembrane region" description="Helical" evidence="5">
    <location>
        <begin position="397"/>
        <end position="418"/>
    </location>
</feature>
<feature type="transmembrane region" description="Helical" evidence="5">
    <location>
        <begin position="338"/>
        <end position="355"/>
    </location>
</feature>
<dbReference type="GO" id="GO:0046943">
    <property type="term" value="F:carboxylic acid transmembrane transporter activity"/>
    <property type="evidence" value="ECO:0007669"/>
    <property type="project" value="TreeGrafter"/>
</dbReference>
<protein>
    <recommendedName>
        <fullName evidence="6">Major facilitator superfamily (MFS) profile domain-containing protein</fullName>
    </recommendedName>
</protein>
<proteinExistence type="predicted"/>
<feature type="domain" description="Major facilitator superfamily (MFS) profile" evidence="6">
    <location>
        <begin position="21"/>
        <end position="452"/>
    </location>
</feature>
<evidence type="ECO:0000256" key="4">
    <source>
        <dbReference type="ARBA" id="ARBA00023136"/>
    </source>
</evidence>